<dbReference type="Pfam" id="PF21175">
    <property type="entry name" value="RecR_C"/>
    <property type="match status" value="1"/>
</dbReference>
<dbReference type="GO" id="GO:0003677">
    <property type="term" value="F:DNA binding"/>
    <property type="evidence" value="ECO:0007669"/>
    <property type="project" value="InterPro"/>
</dbReference>
<keyword evidence="6" id="KW-0234">DNA repair</keyword>
<evidence type="ECO:0000313" key="8">
    <source>
        <dbReference type="EMBL" id="VAV85679.1"/>
    </source>
</evidence>
<evidence type="ECO:0000256" key="1">
    <source>
        <dbReference type="ARBA" id="ARBA00022723"/>
    </source>
</evidence>
<name>A0A3B0R010_9ZZZZ</name>
<dbReference type="InterPro" id="IPR000093">
    <property type="entry name" value="DNA_Rcmb_RecR"/>
</dbReference>
<dbReference type="Pfam" id="PF21176">
    <property type="entry name" value="RecR_HhH"/>
    <property type="match status" value="1"/>
</dbReference>
<dbReference type="NCBIfam" id="TIGR00615">
    <property type="entry name" value="recR"/>
    <property type="match status" value="1"/>
</dbReference>
<protein>
    <submittedName>
        <fullName evidence="8">Recombination protein RecR</fullName>
    </submittedName>
</protein>
<dbReference type="GO" id="GO:0006281">
    <property type="term" value="P:DNA repair"/>
    <property type="evidence" value="ECO:0007669"/>
    <property type="project" value="UniProtKB-KW"/>
</dbReference>
<gene>
    <name evidence="8" type="ORF">MNBD_DELTA01-989</name>
</gene>
<dbReference type="InterPro" id="IPR006171">
    <property type="entry name" value="TOPRIM_dom"/>
</dbReference>
<keyword evidence="2" id="KW-0227">DNA damage</keyword>
<sequence>MQQYTEPISRLIKAFAGLPGIGEKTASRLALFVLNAKGGYAEELAASISDLKDKVRLCRECISFSDGEICGICSDPARDAATVCVVSDYKDLIAIESAGAYSGRYHVLHGQLAPLKGVGPDEIKVAELVERVRAGGIEEIVIATAFDADGETTAIYLKKVFTGSGVRLTRIASGVPIGGHIEFMDGSTLGRALQGRQEA</sequence>
<dbReference type="GO" id="GO:0006310">
    <property type="term" value="P:DNA recombination"/>
    <property type="evidence" value="ECO:0007669"/>
    <property type="project" value="UniProtKB-KW"/>
</dbReference>
<dbReference type="SMART" id="SM00493">
    <property type="entry name" value="TOPRIM"/>
    <property type="match status" value="1"/>
</dbReference>
<evidence type="ECO:0000256" key="4">
    <source>
        <dbReference type="ARBA" id="ARBA00022833"/>
    </source>
</evidence>
<dbReference type="Gene3D" id="1.10.8.420">
    <property type="entry name" value="RecR Domain 1"/>
    <property type="match status" value="1"/>
</dbReference>
<evidence type="ECO:0000256" key="6">
    <source>
        <dbReference type="ARBA" id="ARBA00023204"/>
    </source>
</evidence>
<keyword evidence="1" id="KW-0479">Metal-binding</keyword>
<proteinExistence type="inferred from homology"/>
<dbReference type="Pfam" id="PF13662">
    <property type="entry name" value="Toprim_4"/>
    <property type="match status" value="1"/>
</dbReference>
<dbReference type="PANTHER" id="PTHR30446">
    <property type="entry name" value="RECOMBINATION PROTEIN RECR"/>
    <property type="match status" value="1"/>
</dbReference>
<dbReference type="EMBL" id="UOEA01000094">
    <property type="protein sequence ID" value="VAV85679.1"/>
    <property type="molecule type" value="Genomic_DNA"/>
</dbReference>
<dbReference type="HAMAP" id="MF_00017">
    <property type="entry name" value="RecR"/>
    <property type="match status" value="1"/>
</dbReference>
<evidence type="ECO:0000259" key="7">
    <source>
        <dbReference type="PROSITE" id="PS50880"/>
    </source>
</evidence>
<keyword evidence="4" id="KW-0862">Zinc</keyword>
<reference evidence="8" key="1">
    <citation type="submission" date="2018-06" db="EMBL/GenBank/DDBJ databases">
        <authorList>
            <person name="Zhirakovskaya E."/>
        </authorList>
    </citation>
    <scope>NUCLEOTIDE SEQUENCE</scope>
</reference>
<dbReference type="PROSITE" id="PS01300">
    <property type="entry name" value="RECR"/>
    <property type="match status" value="1"/>
</dbReference>
<feature type="domain" description="Toprim" evidence="7">
    <location>
        <begin position="81"/>
        <end position="176"/>
    </location>
</feature>
<organism evidence="8">
    <name type="scientific">hydrothermal vent metagenome</name>
    <dbReference type="NCBI Taxonomy" id="652676"/>
    <lineage>
        <taxon>unclassified sequences</taxon>
        <taxon>metagenomes</taxon>
        <taxon>ecological metagenomes</taxon>
    </lineage>
</organism>
<evidence type="ECO:0000256" key="2">
    <source>
        <dbReference type="ARBA" id="ARBA00022763"/>
    </source>
</evidence>
<dbReference type="InterPro" id="IPR034137">
    <property type="entry name" value="TOPRIM_RecR"/>
</dbReference>
<evidence type="ECO:0000256" key="5">
    <source>
        <dbReference type="ARBA" id="ARBA00023172"/>
    </source>
</evidence>
<accession>A0A3B0R010</accession>
<keyword evidence="3" id="KW-0863">Zinc-finger</keyword>
<dbReference type="InterPro" id="IPR015967">
    <property type="entry name" value="Rcmb_RecR_Znf"/>
</dbReference>
<dbReference type="PANTHER" id="PTHR30446:SF0">
    <property type="entry name" value="RECOMBINATION PROTEIN RECR"/>
    <property type="match status" value="1"/>
</dbReference>
<dbReference type="SUPFAM" id="SSF111304">
    <property type="entry name" value="Recombination protein RecR"/>
    <property type="match status" value="1"/>
</dbReference>
<dbReference type="AlphaFoldDB" id="A0A3B0R010"/>
<dbReference type="Gene3D" id="3.40.1360.10">
    <property type="match status" value="1"/>
</dbReference>
<dbReference type="GO" id="GO:0008270">
    <property type="term" value="F:zinc ion binding"/>
    <property type="evidence" value="ECO:0007669"/>
    <property type="project" value="UniProtKB-KW"/>
</dbReference>
<dbReference type="Gene3D" id="6.10.250.240">
    <property type="match status" value="1"/>
</dbReference>
<keyword evidence="5" id="KW-0233">DNA recombination</keyword>
<evidence type="ECO:0000256" key="3">
    <source>
        <dbReference type="ARBA" id="ARBA00022771"/>
    </source>
</evidence>
<dbReference type="InterPro" id="IPR023627">
    <property type="entry name" value="Rcmb_RecR"/>
</dbReference>
<dbReference type="PROSITE" id="PS50880">
    <property type="entry name" value="TOPRIM"/>
    <property type="match status" value="1"/>
</dbReference>
<dbReference type="CDD" id="cd01025">
    <property type="entry name" value="TOPRIM_recR"/>
    <property type="match status" value="1"/>
</dbReference>